<evidence type="ECO:0000313" key="9">
    <source>
        <dbReference type="Proteomes" id="UP000727407"/>
    </source>
</evidence>
<dbReference type="SUPFAM" id="SSF48225">
    <property type="entry name" value="Seven-hairpin glycosidases"/>
    <property type="match status" value="1"/>
</dbReference>
<evidence type="ECO:0000256" key="5">
    <source>
        <dbReference type="ARBA" id="ARBA00023157"/>
    </source>
</evidence>
<dbReference type="EMBL" id="QNUK01000002">
    <property type="protein sequence ID" value="KAF5909859.1"/>
    <property type="molecule type" value="Genomic_DNA"/>
</dbReference>
<dbReference type="Pfam" id="PF01532">
    <property type="entry name" value="Glyco_hydro_47"/>
    <property type="match status" value="1"/>
</dbReference>
<evidence type="ECO:0000256" key="2">
    <source>
        <dbReference type="ARBA" id="ARBA00004922"/>
    </source>
</evidence>
<dbReference type="GO" id="GO:0005509">
    <property type="term" value="F:calcium ion binding"/>
    <property type="evidence" value="ECO:0007669"/>
    <property type="project" value="InterPro"/>
</dbReference>
<dbReference type="OrthoDB" id="8118055at2759"/>
<proteinExistence type="inferred from homology"/>
<dbReference type="Gene3D" id="1.50.10.10">
    <property type="match status" value="1"/>
</dbReference>
<keyword evidence="9" id="KW-1185">Reference proteome</keyword>
<dbReference type="EC" id="3.2.1.-" evidence="6"/>
<evidence type="ECO:0000256" key="4">
    <source>
        <dbReference type="ARBA" id="ARBA00022801"/>
    </source>
</evidence>
<organism evidence="8 9">
    <name type="scientific">Clarias magur</name>
    <name type="common">Asian catfish</name>
    <name type="synonym">Macropteronotus magur</name>
    <dbReference type="NCBI Taxonomy" id="1594786"/>
    <lineage>
        <taxon>Eukaryota</taxon>
        <taxon>Metazoa</taxon>
        <taxon>Chordata</taxon>
        <taxon>Craniata</taxon>
        <taxon>Vertebrata</taxon>
        <taxon>Euteleostomi</taxon>
        <taxon>Actinopterygii</taxon>
        <taxon>Neopterygii</taxon>
        <taxon>Teleostei</taxon>
        <taxon>Ostariophysi</taxon>
        <taxon>Siluriformes</taxon>
        <taxon>Clariidae</taxon>
        <taxon>Clarias</taxon>
    </lineage>
</organism>
<gene>
    <name evidence="8" type="primary">man1c1</name>
    <name evidence="8" type="ORF">DAT39_000427</name>
</gene>
<comment type="caution">
    <text evidence="8">The sequence shown here is derived from an EMBL/GenBank/DDBJ whole genome shotgun (WGS) entry which is preliminary data.</text>
</comment>
<dbReference type="InterPro" id="IPR036026">
    <property type="entry name" value="Seven-hairpin_glycosidases"/>
</dbReference>
<dbReference type="GO" id="GO:0005975">
    <property type="term" value="P:carbohydrate metabolic process"/>
    <property type="evidence" value="ECO:0007669"/>
    <property type="project" value="InterPro"/>
</dbReference>
<dbReference type="AlphaFoldDB" id="A0A8J4XGY6"/>
<accession>A0A8J4XGY6</accession>
<dbReference type="GO" id="GO:0005783">
    <property type="term" value="C:endoplasmic reticulum"/>
    <property type="evidence" value="ECO:0007669"/>
    <property type="project" value="TreeGrafter"/>
</dbReference>
<evidence type="ECO:0000313" key="8">
    <source>
        <dbReference type="EMBL" id="KAF5909859.1"/>
    </source>
</evidence>
<comment type="pathway">
    <text evidence="2">Protein modification; protein glycosylation.</text>
</comment>
<dbReference type="InterPro" id="IPR012341">
    <property type="entry name" value="6hp_glycosidase-like_sf"/>
</dbReference>
<evidence type="ECO:0000256" key="6">
    <source>
        <dbReference type="RuleBase" id="RU361193"/>
    </source>
</evidence>
<feature type="non-terminal residue" evidence="8">
    <location>
        <position position="1"/>
    </location>
</feature>
<dbReference type="GO" id="GO:0004571">
    <property type="term" value="F:mannosyl-oligosaccharide 1,2-alpha-mannosidase activity"/>
    <property type="evidence" value="ECO:0007669"/>
    <property type="project" value="InterPro"/>
</dbReference>
<feature type="region of interest" description="Disordered" evidence="7">
    <location>
        <begin position="136"/>
        <end position="159"/>
    </location>
</feature>
<protein>
    <recommendedName>
        <fullName evidence="6">alpha-1,2-Mannosidase</fullName>
        <ecNumber evidence="6">3.2.1.-</ecNumber>
    </recommendedName>
</protein>
<dbReference type="GO" id="GO:0000139">
    <property type="term" value="C:Golgi membrane"/>
    <property type="evidence" value="ECO:0007669"/>
    <property type="project" value="TreeGrafter"/>
</dbReference>
<reference evidence="8" key="1">
    <citation type="submission" date="2020-07" db="EMBL/GenBank/DDBJ databases">
        <title>Clarias magur genome sequencing, assembly and annotation.</title>
        <authorList>
            <person name="Kushwaha B."/>
            <person name="Kumar R."/>
            <person name="Das P."/>
            <person name="Joshi C.G."/>
            <person name="Kumar D."/>
            <person name="Nagpure N.S."/>
            <person name="Pandey M."/>
            <person name="Agarwal S."/>
            <person name="Srivastava S."/>
            <person name="Singh M."/>
            <person name="Sahoo L."/>
            <person name="Jayasankar P."/>
            <person name="Meher P.K."/>
            <person name="Koringa P.G."/>
            <person name="Iquebal M.A."/>
            <person name="Das S.P."/>
            <person name="Bit A."/>
            <person name="Patnaik S."/>
            <person name="Patel N."/>
            <person name="Shah T.M."/>
            <person name="Hinsu A."/>
            <person name="Jena J.K."/>
        </authorList>
    </citation>
    <scope>NUCLEOTIDE SEQUENCE</scope>
    <source>
        <strain evidence="8">CIFAMagur01</strain>
        <tissue evidence="8">Testis</tissue>
    </source>
</reference>
<evidence type="ECO:0000256" key="1">
    <source>
        <dbReference type="ARBA" id="ARBA00001913"/>
    </source>
</evidence>
<evidence type="ECO:0000256" key="3">
    <source>
        <dbReference type="ARBA" id="ARBA00007658"/>
    </source>
</evidence>
<keyword evidence="5" id="KW-1015">Disulfide bond</keyword>
<evidence type="ECO:0000256" key="7">
    <source>
        <dbReference type="SAM" id="MobiDB-lite"/>
    </source>
</evidence>
<dbReference type="Proteomes" id="UP000727407">
    <property type="component" value="Unassembled WGS sequence"/>
</dbReference>
<sequence>MMKFAWDNYRHYAWGQNELRPLTKNGHIGNMFGGLRGATIVDSLDTLYIMGLTEDYKEAKEWIHTSLDLDLCKHFTDLLLLQVQQRLYLLCQYNCYESGQLSLVDQYSYLVRTPGMQAAKLLGCSGAKYGSPPVKSVHSEGAYMKESGSPSDVYPPLRK</sequence>
<dbReference type="PANTHER" id="PTHR11742:SF28">
    <property type="entry name" value="MANNOSYL-OLIGOSACCHARIDE 1,2-ALPHA-MANNOSIDASE IC"/>
    <property type="match status" value="1"/>
</dbReference>
<dbReference type="PRINTS" id="PR00747">
    <property type="entry name" value="GLYHDRLASE47"/>
</dbReference>
<dbReference type="InterPro" id="IPR050749">
    <property type="entry name" value="Glycosyl_Hydrolase_47"/>
</dbReference>
<name>A0A8J4XGY6_CLAMG</name>
<dbReference type="GO" id="GO:0070062">
    <property type="term" value="C:extracellular exosome"/>
    <property type="evidence" value="ECO:0007669"/>
    <property type="project" value="TreeGrafter"/>
</dbReference>
<keyword evidence="4 6" id="KW-0378">Hydrolase</keyword>
<dbReference type="PANTHER" id="PTHR11742">
    <property type="entry name" value="MANNOSYL-OLIGOSACCHARIDE ALPHA-1,2-MANNOSIDASE-RELATED"/>
    <property type="match status" value="1"/>
</dbReference>
<keyword evidence="6" id="KW-0326">Glycosidase</keyword>
<comment type="cofactor">
    <cofactor evidence="1">
        <name>Ca(2+)</name>
        <dbReference type="ChEBI" id="CHEBI:29108"/>
    </cofactor>
</comment>
<comment type="similarity">
    <text evidence="3 6">Belongs to the glycosyl hydrolase 47 family.</text>
</comment>
<dbReference type="InterPro" id="IPR001382">
    <property type="entry name" value="Glyco_hydro_47"/>
</dbReference>